<reference evidence="2 3" key="1">
    <citation type="submission" date="2018-01" db="EMBL/GenBank/DDBJ databases">
        <title>Draft genome sequences of Chryseobacterium lactis NCTC11390, Chryseobacterium oncorhynchi 701B-08, and Chryseobacterium viscerum 687B-08.</title>
        <authorList>
            <person name="Jeong J.-J."/>
            <person name="Lee Y.J."/>
            <person name="Park B."/>
            <person name="Choi I.-G."/>
            <person name="Kim K.D."/>
        </authorList>
    </citation>
    <scope>NUCLEOTIDE SEQUENCE [LARGE SCALE GENOMIC DNA]</scope>
    <source>
        <strain evidence="2 3">NCTC11390</strain>
    </source>
</reference>
<dbReference type="PANTHER" id="PTHR34219">
    <property type="entry name" value="IRON-REGULATED INNER MEMBRANE PROTEIN-RELATED"/>
    <property type="match status" value="1"/>
</dbReference>
<evidence type="ECO:0000313" key="3">
    <source>
        <dbReference type="Proteomes" id="UP000236262"/>
    </source>
</evidence>
<keyword evidence="1" id="KW-0812">Transmembrane</keyword>
<accession>A0AA91YAV5</accession>
<proteinExistence type="predicted"/>
<evidence type="ECO:0000256" key="1">
    <source>
        <dbReference type="SAM" id="Phobius"/>
    </source>
</evidence>
<dbReference type="EMBL" id="PPEH01000027">
    <property type="protein sequence ID" value="PNW10926.1"/>
    <property type="molecule type" value="Genomic_DNA"/>
</dbReference>
<gene>
    <name evidence="2" type="ORF">C1637_25130</name>
</gene>
<keyword evidence="1" id="KW-1133">Transmembrane helix</keyword>
<dbReference type="Pfam" id="PF03929">
    <property type="entry name" value="PepSY_TM"/>
    <property type="match status" value="1"/>
</dbReference>
<protein>
    <submittedName>
        <fullName evidence="2">PepSY domain-containing protein</fullName>
    </submittedName>
</protein>
<dbReference type="RefSeq" id="WP_185126932.1">
    <property type="nucleotide sequence ID" value="NZ_PPEH01000027.1"/>
</dbReference>
<name>A0AA91YAV5_CHRLC</name>
<feature type="non-terminal residue" evidence="2">
    <location>
        <position position="1"/>
    </location>
</feature>
<evidence type="ECO:0000313" key="2">
    <source>
        <dbReference type="EMBL" id="PNW10926.1"/>
    </source>
</evidence>
<sequence length="101" mass="11334">LYYSFEYNFFGAGFGDHDDPMGKSWLFFHGSDGRLLGQEVAGQGSWGERFYRLQYPIHGGRIAGLPGRIAIAALGLAIAGRSLTGVYIWWRKRRARHGNGR</sequence>
<dbReference type="InterPro" id="IPR005625">
    <property type="entry name" value="PepSY-ass_TM"/>
</dbReference>
<dbReference type="AlphaFoldDB" id="A0AA91YAV5"/>
<dbReference type="Proteomes" id="UP000236262">
    <property type="component" value="Unassembled WGS sequence"/>
</dbReference>
<keyword evidence="1" id="KW-0472">Membrane</keyword>
<feature type="transmembrane region" description="Helical" evidence="1">
    <location>
        <begin position="69"/>
        <end position="90"/>
    </location>
</feature>
<comment type="caution">
    <text evidence="2">The sequence shown here is derived from an EMBL/GenBank/DDBJ whole genome shotgun (WGS) entry which is preliminary data.</text>
</comment>
<dbReference type="PANTHER" id="PTHR34219:SF5">
    <property type="entry name" value="BLR4505 PROTEIN"/>
    <property type="match status" value="1"/>
</dbReference>
<organism evidence="2 3">
    <name type="scientific">Chryseobacterium lactis</name>
    <dbReference type="NCBI Taxonomy" id="1241981"/>
    <lineage>
        <taxon>Bacteria</taxon>
        <taxon>Pseudomonadati</taxon>
        <taxon>Bacteroidota</taxon>
        <taxon>Flavobacteriia</taxon>
        <taxon>Flavobacteriales</taxon>
        <taxon>Weeksellaceae</taxon>
        <taxon>Chryseobacterium group</taxon>
        <taxon>Chryseobacterium</taxon>
    </lineage>
</organism>